<comment type="subcellular location">
    <subcellularLocation>
        <location evidence="1">Membrane</location>
        <topology evidence="1">Peripheral membrane protein</topology>
    </subcellularLocation>
</comment>
<proteinExistence type="inferred from homology"/>
<protein>
    <submittedName>
        <fullName evidence="9">ATPase, F1 complex, gamma subunit</fullName>
        <ecNumber evidence="9">3.6.3.14</ecNumber>
    </submittedName>
</protein>
<evidence type="ECO:0000313" key="9">
    <source>
        <dbReference type="EMBL" id="EFK96846.1"/>
    </source>
</evidence>
<organism evidence="9">
    <name type="scientific">sediment metagenome</name>
    <dbReference type="NCBI Taxonomy" id="749907"/>
    <lineage>
        <taxon>unclassified sequences</taxon>
        <taxon>metagenomes</taxon>
        <taxon>ecological metagenomes</taxon>
    </lineage>
</organism>
<comment type="caution">
    <text evidence="9">The sequence shown here is derived from an EMBL/GenBank/DDBJ whole genome shotgun (WGS) entry which is preliminary data.</text>
</comment>
<sequence>MFAKFSDLPDAITTSDITPISSLLIDRFLSGEFHSVTVFYMDFVNTLTQKPLTLPLLPLAAMDDNDEATLATASQSEYLFEPNPKMILDRLLPYYVENTIYQSFLEARASEHSARMVTMKNASQNANELVADLKLVFNKQRQASITNELLDITTAMASLS</sequence>
<evidence type="ECO:0000256" key="4">
    <source>
        <dbReference type="ARBA" id="ARBA00022781"/>
    </source>
</evidence>
<evidence type="ECO:0000256" key="7">
    <source>
        <dbReference type="ARBA" id="ARBA00023196"/>
    </source>
</evidence>
<gene>
    <name evidence="9" type="ORF">LDC_1127</name>
</gene>
<dbReference type="Pfam" id="PF00231">
    <property type="entry name" value="ATP-synt"/>
    <property type="match status" value="1"/>
</dbReference>
<evidence type="ECO:0000256" key="6">
    <source>
        <dbReference type="ARBA" id="ARBA00023136"/>
    </source>
</evidence>
<keyword evidence="6" id="KW-0472">Membrane</keyword>
<keyword evidence="7" id="KW-0139">CF(1)</keyword>
<keyword evidence="8" id="KW-0066">ATP synthesis</keyword>
<dbReference type="PRINTS" id="PR00126">
    <property type="entry name" value="ATPASEGAMMA"/>
</dbReference>
<dbReference type="EC" id="3.6.3.14" evidence="9"/>
<comment type="similarity">
    <text evidence="2">Belongs to the ATPase gamma chain family.</text>
</comment>
<dbReference type="SUPFAM" id="SSF52943">
    <property type="entry name" value="ATP synthase (F1-ATPase), gamma subunit"/>
    <property type="match status" value="1"/>
</dbReference>
<dbReference type="Gene3D" id="1.10.287.80">
    <property type="entry name" value="ATP synthase, gamma subunit, helix hairpin domain"/>
    <property type="match status" value="1"/>
</dbReference>
<dbReference type="GO" id="GO:0045259">
    <property type="term" value="C:proton-transporting ATP synthase complex"/>
    <property type="evidence" value="ECO:0007669"/>
    <property type="project" value="UniProtKB-KW"/>
</dbReference>
<keyword evidence="5" id="KW-0406">Ion transport</keyword>
<dbReference type="GO" id="GO:0046933">
    <property type="term" value="F:proton-transporting ATP synthase activity, rotational mechanism"/>
    <property type="evidence" value="ECO:0007669"/>
    <property type="project" value="InterPro"/>
</dbReference>
<dbReference type="EMBL" id="ADZX01000396">
    <property type="protein sequence ID" value="EFK96846.1"/>
    <property type="molecule type" value="Genomic_DNA"/>
</dbReference>
<dbReference type="InterPro" id="IPR035968">
    <property type="entry name" value="ATP_synth_F1_ATPase_gsu"/>
</dbReference>
<keyword evidence="9" id="KW-0378">Hydrolase</keyword>
<dbReference type="Gene3D" id="3.40.1380.10">
    <property type="match status" value="1"/>
</dbReference>
<evidence type="ECO:0000256" key="8">
    <source>
        <dbReference type="ARBA" id="ARBA00023310"/>
    </source>
</evidence>
<reference evidence="9" key="1">
    <citation type="submission" date="2010-07" db="EMBL/GenBank/DDBJ databases">
        <authorList>
            <consortium name="CONSOLIDER consortium CSD2007-00005"/>
            <person name="Guazzaroni M.-E."/>
            <person name="Richter M."/>
            <person name="Garcia-Salamanca A."/>
            <person name="Yarza P."/>
            <person name="Ferrer M."/>
        </authorList>
    </citation>
    <scope>NUCLEOTIDE SEQUENCE</scope>
</reference>
<accession>D9PHX3</accession>
<dbReference type="InterPro" id="IPR000131">
    <property type="entry name" value="ATP_synth_F1_gsu"/>
</dbReference>
<keyword evidence="4" id="KW-0375">Hydrogen ion transport</keyword>
<reference evidence="9" key="2">
    <citation type="journal article" date="2011" name="Microb. Ecol.">
        <title>Taxonomic and Functional Metagenomic Profiling of the Microbial Community in the Anoxic Sediment of a Sub-saline Shallow Lake (Laguna de Carrizo, Central Spain).</title>
        <authorList>
            <person name="Ferrer M."/>
            <person name="Guazzaroni M.E."/>
            <person name="Richter M."/>
            <person name="Garcia-Salamanca A."/>
            <person name="Yarza P."/>
            <person name="Suarez-Suarez A."/>
            <person name="Solano J."/>
            <person name="Alcaide M."/>
            <person name="van Dillewijn P."/>
            <person name="Molina-Henares M.A."/>
            <person name="Lopez-Cortes N."/>
            <person name="Al-Ramahi Y."/>
            <person name="Guerrero C."/>
            <person name="Acosta A."/>
            <person name="de Eugenio L.I."/>
            <person name="Martinez V."/>
            <person name="Marques S."/>
            <person name="Rojo F."/>
            <person name="Santero E."/>
            <person name="Genilloud O."/>
            <person name="Perez-Perez J."/>
            <person name="Rossello-Mora R."/>
            <person name="Ramos J.L."/>
        </authorList>
    </citation>
    <scope>NUCLEOTIDE SEQUENCE</scope>
</reference>
<evidence type="ECO:0000256" key="3">
    <source>
        <dbReference type="ARBA" id="ARBA00022448"/>
    </source>
</evidence>
<keyword evidence="3" id="KW-0813">Transport</keyword>
<dbReference type="GO" id="GO:0016787">
    <property type="term" value="F:hydrolase activity"/>
    <property type="evidence" value="ECO:0007669"/>
    <property type="project" value="UniProtKB-KW"/>
</dbReference>
<dbReference type="PANTHER" id="PTHR11693:SF22">
    <property type="entry name" value="ATP SYNTHASE SUBUNIT GAMMA, MITOCHONDRIAL"/>
    <property type="match status" value="1"/>
</dbReference>
<evidence type="ECO:0000256" key="1">
    <source>
        <dbReference type="ARBA" id="ARBA00004170"/>
    </source>
</evidence>
<evidence type="ECO:0000256" key="5">
    <source>
        <dbReference type="ARBA" id="ARBA00023065"/>
    </source>
</evidence>
<name>D9PHX3_9ZZZZ</name>
<evidence type="ECO:0000256" key="2">
    <source>
        <dbReference type="ARBA" id="ARBA00007681"/>
    </source>
</evidence>
<dbReference type="AlphaFoldDB" id="D9PHX3"/>
<dbReference type="PANTHER" id="PTHR11693">
    <property type="entry name" value="ATP SYNTHASE GAMMA CHAIN"/>
    <property type="match status" value="1"/>
</dbReference>